<proteinExistence type="predicted"/>
<dbReference type="Proteomes" id="UP000029981">
    <property type="component" value="Chromosome 3"/>
</dbReference>
<dbReference type="EMBL" id="CM002924">
    <property type="protein sequence ID" value="KGN58104.1"/>
    <property type="molecule type" value="Genomic_DNA"/>
</dbReference>
<dbReference type="Gramene" id="KGN58104">
    <property type="protein sequence ID" value="KGN58104"/>
    <property type="gene ID" value="Csa_3G511970"/>
</dbReference>
<dbReference type="InterPro" id="IPR046796">
    <property type="entry name" value="Transposase_32_dom"/>
</dbReference>
<feature type="domain" description="Putative plant transposon protein" evidence="2">
    <location>
        <begin position="27"/>
        <end position="165"/>
    </location>
</feature>
<keyword evidence="4" id="KW-1185">Reference proteome</keyword>
<dbReference type="Pfam" id="PF20167">
    <property type="entry name" value="Transposase_32"/>
    <property type="match status" value="1"/>
</dbReference>
<gene>
    <name evidence="3" type="ORF">Csa_3G511970</name>
</gene>
<evidence type="ECO:0000313" key="4">
    <source>
        <dbReference type="Proteomes" id="UP000029981"/>
    </source>
</evidence>
<evidence type="ECO:0000256" key="1">
    <source>
        <dbReference type="SAM" id="MobiDB-lite"/>
    </source>
</evidence>
<organism evidence="3 4">
    <name type="scientific">Cucumis sativus</name>
    <name type="common">Cucumber</name>
    <dbReference type="NCBI Taxonomy" id="3659"/>
    <lineage>
        <taxon>Eukaryota</taxon>
        <taxon>Viridiplantae</taxon>
        <taxon>Streptophyta</taxon>
        <taxon>Embryophyta</taxon>
        <taxon>Tracheophyta</taxon>
        <taxon>Spermatophyta</taxon>
        <taxon>Magnoliopsida</taxon>
        <taxon>eudicotyledons</taxon>
        <taxon>Gunneridae</taxon>
        <taxon>Pentapetalae</taxon>
        <taxon>rosids</taxon>
        <taxon>fabids</taxon>
        <taxon>Cucurbitales</taxon>
        <taxon>Cucurbitaceae</taxon>
        <taxon>Benincaseae</taxon>
        <taxon>Cucumis</taxon>
    </lineage>
</organism>
<name>A0A0A0LAY9_CUCSA</name>
<accession>A0A0A0LAY9</accession>
<feature type="region of interest" description="Disordered" evidence="1">
    <location>
        <begin position="175"/>
        <end position="201"/>
    </location>
</feature>
<sequence length="313" mass="36449">MEEYCEEFEKEISGLSHLEDEAKTCKKKPDVVKFFYKGYINEEQQYVMIKGQKQDVDEALKKVVCSKTKWDKMSIGTYQIRMGLIFLHNPNTDASVWLVFVKKKIMSTRPDSTISMDKIMLIYCIMEEIPVNVGEIICKHILAWIKHPHDGRPFLHLIEKLCLKACLTKKESQIKVEDVDESNEEEESEEDNSEKATLSPKVSLRREVRKDDIDDPLQEGKETTSMVDRDKRPLTAKINYSSLNAKCQDEGISENDEEEVDEAYNFKFIEMDKRFEDVIHCHINLQEMHLLSKKQLCDLELKCDNANGSSRHK</sequence>
<reference evidence="3 4" key="4">
    <citation type="journal article" date="2011" name="BMC Genomics">
        <title>RNA-Seq improves annotation of protein-coding genes in the cucumber genome.</title>
        <authorList>
            <person name="Li Z."/>
            <person name="Zhang Z."/>
            <person name="Yan P."/>
            <person name="Huang S."/>
            <person name="Fei Z."/>
            <person name="Lin K."/>
        </authorList>
    </citation>
    <scope>NUCLEOTIDE SEQUENCE [LARGE SCALE GENOMIC DNA]</scope>
    <source>
        <strain evidence="4">cv. 9930</strain>
    </source>
</reference>
<feature type="compositionally biased region" description="Acidic residues" evidence="1">
    <location>
        <begin position="178"/>
        <end position="192"/>
    </location>
</feature>
<reference evidence="3 4" key="3">
    <citation type="journal article" date="2010" name="BMC Genomics">
        <title>Transcriptome sequencing and comparative analysis of cucumber flowers with different sex types.</title>
        <authorList>
            <person name="Guo S."/>
            <person name="Zheng Y."/>
            <person name="Joung J.G."/>
            <person name="Liu S."/>
            <person name="Zhang Z."/>
            <person name="Crasta O.R."/>
            <person name="Sobral B.W."/>
            <person name="Xu Y."/>
            <person name="Huang S."/>
            <person name="Fei Z."/>
        </authorList>
    </citation>
    <scope>NUCLEOTIDE SEQUENCE [LARGE SCALE GENOMIC DNA]</scope>
    <source>
        <strain evidence="4">cv. 9930</strain>
    </source>
</reference>
<evidence type="ECO:0000259" key="2">
    <source>
        <dbReference type="Pfam" id="PF20167"/>
    </source>
</evidence>
<evidence type="ECO:0000313" key="3">
    <source>
        <dbReference type="EMBL" id="KGN58104.1"/>
    </source>
</evidence>
<reference evidence="3 4" key="2">
    <citation type="journal article" date="2009" name="PLoS ONE">
        <title>An integrated genetic and cytogenetic map of the cucumber genome.</title>
        <authorList>
            <person name="Ren Y."/>
            <person name="Zhang Z."/>
            <person name="Liu J."/>
            <person name="Staub J.E."/>
            <person name="Han Y."/>
            <person name="Cheng Z."/>
            <person name="Li X."/>
            <person name="Lu J."/>
            <person name="Miao H."/>
            <person name="Kang H."/>
            <person name="Xie B."/>
            <person name="Gu X."/>
            <person name="Wang X."/>
            <person name="Du Y."/>
            <person name="Jin W."/>
            <person name="Huang S."/>
        </authorList>
    </citation>
    <scope>NUCLEOTIDE SEQUENCE [LARGE SCALE GENOMIC DNA]</scope>
    <source>
        <strain evidence="4">cv. 9930</strain>
    </source>
</reference>
<dbReference type="AlphaFoldDB" id="A0A0A0LAY9"/>
<protein>
    <recommendedName>
        <fullName evidence="2">Putative plant transposon protein domain-containing protein</fullName>
    </recommendedName>
</protein>
<reference evidence="3 4" key="1">
    <citation type="journal article" date="2009" name="Nat. Genet.">
        <title>The genome of the cucumber, Cucumis sativus L.</title>
        <authorList>
            <person name="Huang S."/>
            <person name="Li R."/>
            <person name="Zhang Z."/>
            <person name="Li L."/>
            <person name="Gu X."/>
            <person name="Fan W."/>
            <person name="Lucas W.J."/>
            <person name="Wang X."/>
            <person name="Xie B."/>
            <person name="Ni P."/>
            <person name="Ren Y."/>
            <person name="Zhu H."/>
            <person name="Li J."/>
            <person name="Lin K."/>
            <person name="Jin W."/>
            <person name="Fei Z."/>
            <person name="Li G."/>
            <person name="Staub J."/>
            <person name="Kilian A."/>
            <person name="van der Vossen E.A."/>
            <person name="Wu Y."/>
            <person name="Guo J."/>
            <person name="He J."/>
            <person name="Jia Z."/>
            <person name="Ren Y."/>
            <person name="Tian G."/>
            <person name="Lu Y."/>
            <person name="Ruan J."/>
            <person name="Qian W."/>
            <person name="Wang M."/>
            <person name="Huang Q."/>
            <person name="Li B."/>
            <person name="Xuan Z."/>
            <person name="Cao J."/>
            <person name="Asan"/>
            <person name="Wu Z."/>
            <person name="Zhang J."/>
            <person name="Cai Q."/>
            <person name="Bai Y."/>
            <person name="Zhao B."/>
            <person name="Han Y."/>
            <person name="Li Y."/>
            <person name="Li X."/>
            <person name="Wang S."/>
            <person name="Shi Q."/>
            <person name="Liu S."/>
            <person name="Cho W.K."/>
            <person name="Kim J.Y."/>
            <person name="Xu Y."/>
            <person name="Heller-Uszynska K."/>
            <person name="Miao H."/>
            <person name="Cheng Z."/>
            <person name="Zhang S."/>
            <person name="Wu J."/>
            <person name="Yang Y."/>
            <person name="Kang H."/>
            <person name="Li M."/>
            <person name="Liang H."/>
            <person name="Ren X."/>
            <person name="Shi Z."/>
            <person name="Wen M."/>
            <person name="Jian M."/>
            <person name="Yang H."/>
            <person name="Zhang G."/>
            <person name="Yang Z."/>
            <person name="Chen R."/>
            <person name="Liu S."/>
            <person name="Li J."/>
            <person name="Ma L."/>
            <person name="Liu H."/>
            <person name="Zhou Y."/>
            <person name="Zhao J."/>
            <person name="Fang X."/>
            <person name="Li G."/>
            <person name="Fang L."/>
            <person name="Li Y."/>
            <person name="Liu D."/>
            <person name="Zheng H."/>
            <person name="Zhang Y."/>
            <person name="Qin N."/>
            <person name="Li Z."/>
            <person name="Yang G."/>
            <person name="Yang S."/>
            <person name="Bolund L."/>
            <person name="Kristiansen K."/>
            <person name="Zheng H."/>
            <person name="Li S."/>
            <person name="Zhang X."/>
            <person name="Yang H."/>
            <person name="Wang J."/>
            <person name="Sun R."/>
            <person name="Zhang B."/>
            <person name="Jiang S."/>
            <person name="Wang J."/>
            <person name="Du Y."/>
            <person name="Li S."/>
        </authorList>
    </citation>
    <scope>NUCLEOTIDE SEQUENCE [LARGE SCALE GENOMIC DNA]</scope>
    <source>
        <strain evidence="4">cv. 9930</strain>
    </source>
</reference>